<protein>
    <recommendedName>
        <fullName evidence="5">ATR-interacting protein</fullName>
    </recommendedName>
</protein>
<dbReference type="Ensembl" id="ENSCSAVT00000007225.1">
    <property type="protein sequence ID" value="ENSCSAVP00000007133.1"/>
    <property type="gene ID" value="ENSCSAVG00000004261.1"/>
</dbReference>
<name>H2YP75_CIOSA</name>
<dbReference type="Proteomes" id="UP000007875">
    <property type="component" value="Unassembled WGS sequence"/>
</dbReference>
<proteinExistence type="predicted"/>
<evidence type="ECO:0000256" key="2">
    <source>
        <dbReference type="SAM" id="MobiDB-lite"/>
    </source>
</evidence>
<keyword evidence="4" id="KW-1185">Reference proteome</keyword>
<dbReference type="AlphaFoldDB" id="H2YP75"/>
<feature type="coiled-coil region" evidence="1">
    <location>
        <begin position="144"/>
        <end position="242"/>
    </location>
</feature>
<dbReference type="HOGENOM" id="CLU_719533_0_0_1"/>
<evidence type="ECO:0000256" key="1">
    <source>
        <dbReference type="SAM" id="Coils"/>
    </source>
</evidence>
<evidence type="ECO:0000313" key="4">
    <source>
        <dbReference type="Proteomes" id="UP000007875"/>
    </source>
</evidence>
<feature type="region of interest" description="Disordered" evidence="2">
    <location>
        <begin position="28"/>
        <end position="53"/>
    </location>
</feature>
<sequence>MAFAVTKNPKTLNKKKFKPINMKQLSREFELPASKRPRVGFSSADQTKGTKFNDYGVNSTTGIEFDDDFTGAELEELEVLASQVESKNLTCTSMSKPKLPDTKQNSASGSFKFKQLSNLHKRTVTSSGPTLPVKDLSISPSKQLKEQEKKIKDLETLNNQKCGEARLLRDKLKNVEKLMNKELQAKLTNESMMKDEVTKLEADMSKKMEVLRDQIKFKDAELKEAENMIQNLTFRNKMLLQESKEQTSNKNPFVQQSFANGNWSCSKTDESAKKIIRLVKPESPRVTSNIKRFKHNDQYAAVEPSVKPITPHRKKAQLGSKIINTVQTVPNFIGGISSETLMMFLHYCSKFTGYSPGPRTNHSNVATGSEPQQQLLLDAIDATS</sequence>
<evidence type="ECO:0000313" key="3">
    <source>
        <dbReference type="Ensembl" id="ENSCSAVP00000007133.1"/>
    </source>
</evidence>
<reference evidence="3" key="2">
    <citation type="submission" date="2025-08" db="UniProtKB">
        <authorList>
            <consortium name="Ensembl"/>
        </authorList>
    </citation>
    <scope>IDENTIFICATION</scope>
</reference>
<reference evidence="3" key="3">
    <citation type="submission" date="2025-09" db="UniProtKB">
        <authorList>
            <consortium name="Ensembl"/>
        </authorList>
    </citation>
    <scope>IDENTIFICATION</scope>
</reference>
<feature type="compositionally biased region" description="Polar residues" evidence="2">
    <location>
        <begin position="43"/>
        <end position="53"/>
    </location>
</feature>
<organism evidence="3 4">
    <name type="scientific">Ciona savignyi</name>
    <name type="common">Pacific transparent sea squirt</name>
    <dbReference type="NCBI Taxonomy" id="51511"/>
    <lineage>
        <taxon>Eukaryota</taxon>
        <taxon>Metazoa</taxon>
        <taxon>Chordata</taxon>
        <taxon>Tunicata</taxon>
        <taxon>Ascidiacea</taxon>
        <taxon>Phlebobranchia</taxon>
        <taxon>Cionidae</taxon>
        <taxon>Ciona</taxon>
    </lineage>
</organism>
<dbReference type="GeneTree" id="ENSGT00940000171751"/>
<reference evidence="4" key="1">
    <citation type="submission" date="2003-08" db="EMBL/GenBank/DDBJ databases">
        <authorList>
            <person name="Birren B."/>
            <person name="Nusbaum C."/>
            <person name="Abebe A."/>
            <person name="Abouelleil A."/>
            <person name="Adekoya E."/>
            <person name="Ait-zahra M."/>
            <person name="Allen N."/>
            <person name="Allen T."/>
            <person name="An P."/>
            <person name="Anderson M."/>
            <person name="Anderson S."/>
            <person name="Arachchi H."/>
            <person name="Armbruster J."/>
            <person name="Bachantsang P."/>
            <person name="Baldwin J."/>
            <person name="Barry A."/>
            <person name="Bayul T."/>
            <person name="Blitshsteyn B."/>
            <person name="Bloom T."/>
            <person name="Blye J."/>
            <person name="Boguslavskiy L."/>
            <person name="Borowsky M."/>
            <person name="Boukhgalter B."/>
            <person name="Brunache A."/>
            <person name="Butler J."/>
            <person name="Calixte N."/>
            <person name="Calvo S."/>
            <person name="Camarata J."/>
            <person name="Campo K."/>
            <person name="Chang J."/>
            <person name="Cheshatsang Y."/>
            <person name="Citroen M."/>
            <person name="Collymore A."/>
            <person name="Considine T."/>
            <person name="Cook A."/>
            <person name="Cooke P."/>
            <person name="Corum B."/>
            <person name="Cuomo C."/>
            <person name="David R."/>
            <person name="Dawoe T."/>
            <person name="Degray S."/>
            <person name="Dodge S."/>
            <person name="Dooley K."/>
            <person name="Dorje P."/>
            <person name="Dorjee K."/>
            <person name="Dorris L."/>
            <person name="Duffey N."/>
            <person name="Dupes A."/>
            <person name="Elkins T."/>
            <person name="Engels R."/>
            <person name="Erickson J."/>
            <person name="Farina A."/>
            <person name="Faro S."/>
            <person name="Ferreira P."/>
            <person name="Fischer H."/>
            <person name="Fitzgerald M."/>
            <person name="Foley K."/>
            <person name="Gage D."/>
            <person name="Galagan J."/>
            <person name="Gearin G."/>
            <person name="Gnerre S."/>
            <person name="Gnirke A."/>
            <person name="Goyette A."/>
            <person name="Graham J."/>
            <person name="Grandbois E."/>
            <person name="Gyaltsen K."/>
            <person name="Hafez N."/>
            <person name="Hagopian D."/>
            <person name="Hagos B."/>
            <person name="Hall J."/>
            <person name="Hatcher B."/>
            <person name="Heller A."/>
            <person name="Higgins H."/>
            <person name="Honan T."/>
            <person name="Horn A."/>
            <person name="Houde N."/>
            <person name="Hughes L."/>
            <person name="Hulme W."/>
            <person name="Husby E."/>
            <person name="Iliev I."/>
            <person name="Jaffe D."/>
            <person name="Jones C."/>
            <person name="Kamal M."/>
            <person name="Kamat A."/>
            <person name="Kamvysselis M."/>
            <person name="Karlsson E."/>
            <person name="Kells C."/>
            <person name="Kieu A."/>
            <person name="Kisner P."/>
            <person name="Kodira C."/>
            <person name="Kulbokas E."/>
            <person name="Labutti K."/>
            <person name="Lama D."/>
            <person name="Landers T."/>
            <person name="Leger J."/>
            <person name="Levine S."/>
            <person name="Lewis D."/>
            <person name="Lewis T."/>
            <person name="Lindblad-toh K."/>
            <person name="Liu X."/>
            <person name="Lokyitsang T."/>
            <person name="Lokyitsang Y."/>
            <person name="Lucien O."/>
            <person name="Lui A."/>
            <person name="Ma L.J."/>
            <person name="Mabbitt R."/>
            <person name="Macdonald J."/>
            <person name="Maclean C."/>
            <person name="Major J."/>
            <person name="Manning J."/>
            <person name="Marabella R."/>
            <person name="Maru K."/>
            <person name="Matthews C."/>
            <person name="Mauceli E."/>
            <person name="Mccarthy M."/>
            <person name="Mcdonough S."/>
            <person name="Mcghee T."/>
            <person name="Meldrim J."/>
            <person name="Meneus L."/>
            <person name="Mesirov J."/>
            <person name="Mihalev A."/>
            <person name="Mihova T."/>
            <person name="Mikkelsen T."/>
            <person name="Mlenga V."/>
            <person name="Moru K."/>
            <person name="Mozes J."/>
            <person name="Mulrain L."/>
            <person name="Munson G."/>
            <person name="Naylor J."/>
            <person name="Newes C."/>
            <person name="Nguyen C."/>
            <person name="Nguyen N."/>
            <person name="Nguyen T."/>
            <person name="Nicol R."/>
            <person name="Nielsen C."/>
            <person name="Nizzari M."/>
            <person name="Norbu C."/>
            <person name="Norbu N."/>
            <person name="O'donnell P."/>
            <person name="Okoawo O."/>
            <person name="O'leary S."/>
            <person name="Omotosho B."/>
            <person name="O'neill K."/>
            <person name="Osman S."/>
            <person name="Parker S."/>
            <person name="Perrin D."/>
            <person name="Phunkhang P."/>
            <person name="Piqani B."/>
            <person name="Purcell S."/>
            <person name="Rachupka T."/>
            <person name="Ramasamy U."/>
            <person name="Rameau R."/>
            <person name="Ray V."/>
            <person name="Raymond C."/>
            <person name="Retta R."/>
            <person name="Richardson S."/>
            <person name="Rise C."/>
            <person name="Rodriguez J."/>
            <person name="Rogers J."/>
            <person name="Rogov P."/>
            <person name="Rutman M."/>
            <person name="Schupbach R."/>
            <person name="Seaman C."/>
            <person name="Settipalli S."/>
            <person name="Sharpe T."/>
            <person name="Sheridan J."/>
            <person name="Sherpa N."/>
            <person name="Shi J."/>
            <person name="Smirnov S."/>
            <person name="Smith C."/>
            <person name="Sougnez C."/>
            <person name="Spencer B."/>
            <person name="Stalker J."/>
            <person name="Stange-thomann N."/>
            <person name="Stavropoulos S."/>
            <person name="Stetson K."/>
            <person name="Stone C."/>
            <person name="Stone S."/>
            <person name="Stubbs M."/>
            <person name="Talamas J."/>
            <person name="Tchuinga P."/>
            <person name="Tenzing P."/>
            <person name="Tesfaye S."/>
            <person name="Theodore J."/>
            <person name="Thoulutsang Y."/>
            <person name="Topham K."/>
            <person name="Towey S."/>
            <person name="Tsamla T."/>
            <person name="Tsomo N."/>
            <person name="Vallee D."/>
            <person name="Vassiliev H."/>
            <person name="Venkataraman V."/>
            <person name="Vinson J."/>
            <person name="Vo A."/>
            <person name="Wade C."/>
            <person name="Wang S."/>
            <person name="Wangchuk T."/>
            <person name="Wangdi T."/>
            <person name="Whittaker C."/>
            <person name="Wilkinson J."/>
            <person name="Wu Y."/>
            <person name="Wyman D."/>
            <person name="Yadav S."/>
            <person name="Yang S."/>
            <person name="Yang X."/>
            <person name="Yeager S."/>
            <person name="Yee E."/>
            <person name="Young G."/>
            <person name="Zainoun J."/>
            <person name="Zembeck L."/>
            <person name="Zimmer A."/>
            <person name="Zody M."/>
            <person name="Lander E."/>
        </authorList>
    </citation>
    <scope>NUCLEOTIDE SEQUENCE [LARGE SCALE GENOMIC DNA]</scope>
</reference>
<dbReference type="STRING" id="51511.ENSCSAVP00000007133"/>
<accession>H2YP75</accession>
<keyword evidence="1" id="KW-0175">Coiled coil</keyword>
<dbReference type="InParanoid" id="H2YP75"/>
<evidence type="ECO:0008006" key="5">
    <source>
        <dbReference type="Google" id="ProtNLM"/>
    </source>
</evidence>